<comment type="function">
    <text evidence="5">PPIases accelerate the folding of proteins. It catalyzes the cis-trans isomerization of proline imidic peptide bonds in oligopeptides.</text>
</comment>
<dbReference type="PROSITE" id="PS50072">
    <property type="entry name" value="CSA_PPIASE_2"/>
    <property type="match status" value="1"/>
</dbReference>
<dbReference type="Pfam" id="PF00160">
    <property type="entry name" value="Pro_isomerase"/>
    <property type="match status" value="1"/>
</dbReference>
<dbReference type="InterPro" id="IPR002130">
    <property type="entry name" value="Cyclophilin-type_PPIase_dom"/>
</dbReference>
<evidence type="ECO:0000256" key="1">
    <source>
        <dbReference type="ARBA" id="ARBA00000971"/>
    </source>
</evidence>
<evidence type="ECO:0000256" key="4">
    <source>
        <dbReference type="ARBA" id="ARBA00038286"/>
    </source>
</evidence>
<proteinExistence type="inferred from homology"/>
<dbReference type="AlphaFoldDB" id="A0A9J6C7C4"/>
<dbReference type="EC" id="5.2.1.8" evidence="5"/>
<dbReference type="InterPro" id="IPR024936">
    <property type="entry name" value="Cyclophilin-type_PPIase"/>
</dbReference>
<name>A0A9J6C7C4_POLVA</name>
<evidence type="ECO:0000313" key="8">
    <source>
        <dbReference type="Proteomes" id="UP001107558"/>
    </source>
</evidence>
<dbReference type="EMBL" id="JADBJN010000002">
    <property type="protein sequence ID" value="KAG5677760.1"/>
    <property type="molecule type" value="Genomic_DNA"/>
</dbReference>
<dbReference type="GO" id="GO:0071013">
    <property type="term" value="C:catalytic step 2 spliceosome"/>
    <property type="evidence" value="ECO:0007669"/>
    <property type="project" value="TreeGrafter"/>
</dbReference>
<reference evidence="7" key="1">
    <citation type="submission" date="2021-03" db="EMBL/GenBank/DDBJ databases">
        <title>Chromosome level genome of the anhydrobiotic midge Polypedilum vanderplanki.</title>
        <authorList>
            <person name="Yoshida Y."/>
            <person name="Kikawada T."/>
            <person name="Gusev O."/>
        </authorList>
    </citation>
    <scope>NUCLEOTIDE SEQUENCE</scope>
    <source>
        <strain evidence="7">NIAS01</strain>
        <tissue evidence="7">Whole body or cell culture</tissue>
    </source>
</reference>
<dbReference type="InterPro" id="IPR029000">
    <property type="entry name" value="Cyclophilin-like_dom_sf"/>
</dbReference>
<protein>
    <recommendedName>
        <fullName evidence="5">Peptidyl-prolyl cis-trans isomerase</fullName>
        <shortName evidence="5">PPIase</shortName>
        <ecNumber evidence="5">5.2.1.8</ecNumber>
    </recommendedName>
</protein>
<dbReference type="Gene3D" id="2.40.100.10">
    <property type="entry name" value="Cyclophilin-like"/>
    <property type="match status" value="1"/>
</dbReference>
<dbReference type="CDD" id="cd01928">
    <property type="entry name" value="Cyclophilin_PPIL3_like"/>
    <property type="match status" value="1"/>
</dbReference>
<dbReference type="GO" id="GO:0006457">
    <property type="term" value="P:protein folding"/>
    <property type="evidence" value="ECO:0007669"/>
    <property type="project" value="InterPro"/>
</dbReference>
<keyword evidence="8" id="KW-1185">Reference proteome</keyword>
<dbReference type="InterPro" id="IPR044666">
    <property type="entry name" value="Cyclophilin_A-like"/>
</dbReference>
<comment type="catalytic activity">
    <reaction evidence="1 5">
        <text>[protein]-peptidylproline (omega=180) = [protein]-peptidylproline (omega=0)</text>
        <dbReference type="Rhea" id="RHEA:16237"/>
        <dbReference type="Rhea" id="RHEA-COMP:10747"/>
        <dbReference type="Rhea" id="RHEA-COMP:10748"/>
        <dbReference type="ChEBI" id="CHEBI:83833"/>
        <dbReference type="ChEBI" id="CHEBI:83834"/>
        <dbReference type="EC" id="5.2.1.8"/>
    </reaction>
</comment>
<dbReference type="PANTHER" id="PTHR45625">
    <property type="entry name" value="PEPTIDYL-PROLYL CIS-TRANS ISOMERASE-RELATED"/>
    <property type="match status" value="1"/>
</dbReference>
<keyword evidence="2 5" id="KW-0697">Rotamase</keyword>
<dbReference type="InterPro" id="IPR020892">
    <property type="entry name" value="Cyclophilin-type_PPIase_CS"/>
</dbReference>
<dbReference type="GO" id="GO:0003755">
    <property type="term" value="F:peptidyl-prolyl cis-trans isomerase activity"/>
    <property type="evidence" value="ECO:0007669"/>
    <property type="project" value="UniProtKB-UniRule"/>
</dbReference>
<dbReference type="SUPFAM" id="SSF50891">
    <property type="entry name" value="Cyclophilin-like"/>
    <property type="match status" value="1"/>
</dbReference>
<evidence type="ECO:0000256" key="3">
    <source>
        <dbReference type="ARBA" id="ARBA00023235"/>
    </source>
</evidence>
<dbReference type="PIRSF" id="PIRSF001467">
    <property type="entry name" value="Peptidylpro_ismrse"/>
    <property type="match status" value="1"/>
</dbReference>
<accession>A0A9J6C7C4</accession>
<comment type="caution">
    <text evidence="7">The sequence shown here is derived from an EMBL/GenBank/DDBJ whole genome shotgun (WGS) entry which is preliminary data.</text>
</comment>
<gene>
    <name evidence="7" type="ORF">PVAND_007491</name>
</gene>
<evidence type="ECO:0000259" key="6">
    <source>
        <dbReference type="PROSITE" id="PS50072"/>
    </source>
</evidence>
<dbReference type="PRINTS" id="PR00153">
    <property type="entry name" value="CSAPPISMRASE"/>
</dbReference>
<dbReference type="FunFam" id="2.40.100.10:FF:000012">
    <property type="entry name" value="Peptidyl-prolyl cis-trans isomerase"/>
    <property type="match status" value="1"/>
</dbReference>
<evidence type="ECO:0000313" key="7">
    <source>
        <dbReference type="EMBL" id="KAG5677760.1"/>
    </source>
</evidence>
<dbReference type="Proteomes" id="UP001107558">
    <property type="component" value="Chromosome 2"/>
</dbReference>
<dbReference type="OrthoDB" id="271386at2759"/>
<feature type="domain" description="PPIase cyclophilin-type" evidence="6">
    <location>
        <begin position="6"/>
        <end position="154"/>
    </location>
</feature>
<keyword evidence="3 5" id="KW-0413">Isomerase</keyword>
<evidence type="ECO:0000256" key="2">
    <source>
        <dbReference type="ARBA" id="ARBA00023110"/>
    </source>
</evidence>
<evidence type="ECO:0000256" key="5">
    <source>
        <dbReference type="RuleBase" id="RU363019"/>
    </source>
</evidence>
<organism evidence="7 8">
    <name type="scientific">Polypedilum vanderplanki</name>
    <name type="common">Sleeping chironomid midge</name>
    <dbReference type="NCBI Taxonomy" id="319348"/>
    <lineage>
        <taxon>Eukaryota</taxon>
        <taxon>Metazoa</taxon>
        <taxon>Ecdysozoa</taxon>
        <taxon>Arthropoda</taxon>
        <taxon>Hexapoda</taxon>
        <taxon>Insecta</taxon>
        <taxon>Pterygota</taxon>
        <taxon>Neoptera</taxon>
        <taxon>Endopterygota</taxon>
        <taxon>Diptera</taxon>
        <taxon>Nematocera</taxon>
        <taxon>Chironomoidea</taxon>
        <taxon>Chironomidae</taxon>
        <taxon>Chironominae</taxon>
        <taxon>Polypedilum</taxon>
        <taxon>Polypedilum</taxon>
    </lineage>
</organism>
<dbReference type="PROSITE" id="PS00170">
    <property type="entry name" value="CSA_PPIASE_1"/>
    <property type="match status" value="1"/>
</dbReference>
<sequence length="160" mass="18017">MSVTLHTDVGNIKIEVFCSEVPKAAKNFLALCCSNYYVNCEFHRNVKGFIVQTGDHTNTGKSGKSIYDGKFEDEFHENLKHDRRGIVSYANSGSNSNLSQFFITYSSQPALDLKYTIFARVIDGFETLDVLEKLPVNSKNFRPLTQVKINDITIHANPFA</sequence>
<dbReference type="PANTHER" id="PTHR45625:SF2">
    <property type="entry name" value="PEPTIDYL-PROLYL CIS-TRANS ISOMERASE-LIKE 3"/>
    <property type="match status" value="1"/>
</dbReference>
<comment type="similarity">
    <text evidence="4">Belongs to the cyclophilin-type PPIase family. PPIL3 subfamily.</text>
</comment>